<dbReference type="RefSeq" id="WP_115307351.1">
    <property type="nucleotide sequence ID" value="NZ_CP091516.1"/>
</dbReference>
<reference evidence="1 2" key="1">
    <citation type="submission" date="2018-06" db="EMBL/GenBank/DDBJ databases">
        <authorList>
            <consortium name="Pathogen Informatics"/>
            <person name="Doyle S."/>
        </authorList>
    </citation>
    <scope>NUCLEOTIDE SEQUENCE [LARGE SCALE GENOMIC DNA]</scope>
    <source>
        <strain evidence="1 2">NCTC13336</strain>
    </source>
</reference>
<gene>
    <name evidence="1" type="ORF">NCTC13336_00202</name>
</gene>
<organism evidence="1 2">
    <name type="scientific">Kingella potus</name>
    <dbReference type="NCBI Taxonomy" id="265175"/>
    <lineage>
        <taxon>Bacteria</taxon>
        <taxon>Pseudomonadati</taxon>
        <taxon>Pseudomonadota</taxon>
        <taxon>Betaproteobacteria</taxon>
        <taxon>Neisseriales</taxon>
        <taxon>Neisseriaceae</taxon>
        <taxon>Kingella</taxon>
    </lineage>
</organism>
<keyword evidence="2" id="KW-1185">Reference proteome</keyword>
<name>A0A377QX79_9NEIS</name>
<dbReference type="OrthoDB" id="378654at2"/>
<evidence type="ECO:0000313" key="2">
    <source>
        <dbReference type="Proteomes" id="UP000254293"/>
    </source>
</evidence>
<dbReference type="Pfam" id="PF08907">
    <property type="entry name" value="DUF1853"/>
    <property type="match status" value="1"/>
</dbReference>
<dbReference type="AlphaFoldDB" id="A0A377QX79"/>
<dbReference type="InterPro" id="IPR015003">
    <property type="entry name" value="DUF1853"/>
</dbReference>
<sequence>MNYALDALWWRLADPRVRDLAAVLTAPAPWRSGCEIPVRTLLGAHGFRYLLALDDNPAPLAAHLADETPHGGRLGRYAESLLAFWLEHAPHSRLIARNVLVADGADTLGEMDFTAEIDGRLYHIELACKYYGAADGSPERLAGLNPCDRLRDKAAKLQKQLARAQDGAGRQALAAAGAAGVPQSGSVLRGILFAAQGTVWQPPLNPTGWHGLYFDEWPSETPFSDGLRYACLPRLSYLAPARLPEAQTREWAQIRMQEHGLFAALERRPDGFWHETGRMMKRGVQAAA</sequence>
<dbReference type="Proteomes" id="UP000254293">
    <property type="component" value="Unassembled WGS sequence"/>
</dbReference>
<evidence type="ECO:0000313" key="1">
    <source>
        <dbReference type="EMBL" id="STR00014.1"/>
    </source>
</evidence>
<proteinExistence type="predicted"/>
<protein>
    <submittedName>
        <fullName evidence="1">Domain of uncharacterized function (DUF1853)</fullName>
    </submittedName>
</protein>
<dbReference type="EMBL" id="UGJJ01000001">
    <property type="protein sequence ID" value="STR00014.1"/>
    <property type="molecule type" value="Genomic_DNA"/>
</dbReference>
<accession>A0A377QX79</accession>